<keyword evidence="2" id="KW-1185">Reference proteome</keyword>
<protein>
    <recommendedName>
        <fullName evidence="3">N-formylglutamate amidohydrolase</fullName>
    </recommendedName>
</protein>
<dbReference type="AlphaFoldDB" id="A0A654LUP6"/>
<reference evidence="2" key="1">
    <citation type="submission" date="2015-10" db="EMBL/GenBank/DDBJ databases">
        <title>Niche specialization of a soil ammonia-oxidizing archaeon, Candidatus Nitrosocosmicus oleophilus.</title>
        <authorList>
            <person name="Jung M.-Y."/>
            <person name="Rhee S.-K."/>
        </authorList>
    </citation>
    <scope>NUCLEOTIDE SEQUENCE [LARGE SCALE GENOMIC DNA]</scope>
    <source>
        <strain evidence="2">MY3</strain>
    </source>
</reference>
<sequence>MSNKTKLSILFTCPHHGIMRLDRQSIRVKDHLPDSCKKDLGQKFSDDNDLFTRQLTASIVDNIQRKSGKKPYDQVAEFHRKYVDYNRCEECAFELSSFLANRAYLEYHNEILQIIEEMVPENGNSLAFLFDIHGTDRKSIQVEGQNFPFQVLIGTDEQRSIQALTQIDSQAWWHDGKGLIPRLQGKNITVFPPNKDLEIQNHILDGGYTIQKYGSSQFKKRLAAIQIEVIYEIRTDRDKRQKLAEDLADCIYEFTLPFIPHT</sequence>
<dbReference type="RefSeq" id="WP_196817486.1">
    <property type="nucleotide sequence ID" value="NZ_CP012850.1"/>
</dbReference>
<name>A0A654LUP6_9ARCH</name>
<dbReference type="Gene3D" id="3.40.630.40">
    <property type="entry name" value="Zn-dependent exopeptidases"/>
    <property type="match status" value="1"/>
</dbReference>
<evidence type="ECO:0000313" key="1">
    <source>
        <dbReference type="EMBL" id="ALI34915.1"/>
    </source>
</evidence>
<dbReference type="Proteomes" id="UP000058925">
    <property type="component" value="Chromosome"/>
</dbReference>
<dbReference type="EMBL" id="CP012850">
    <property type="protein sequence ID" value="ALI34915.1"/>
    <property type="molecule type" value="Genomic_DNA"/>
</dbReference>
<organism evidence="1 2">
    <name type="scientific">Candidatus Nitrosocosmicus oleophilus</name>
    <dbReference type="NCBI Taxonomy" id="1353260"/>
    <lineage>
        <taxon>Archaea</taxon>
        <taxon>Nitrososphaerota</taxon>
        <taxon>Nitrososphaeria</taxon>
        <taxon>Nitrososphaerales</taxon>
        <taxon>Nitrososphaeraceae</taxon>
        <taxon>Candidatus Nitrosocosmicus</taxon>
    </lineage>
</organism>
<gene>
    <name evidence="1" type="ORF">NMY3_00706</name>
</gene>
<proteinExistence type="predicted"/>
<accession>A0A654LUP6</accession>
<dbReference type="GeneID" id="60420848"/>
<evidence type="ECO:0000313" key="2">
    <source>
        <dbReference type="Proteomes" id="UP000058925"/>
    </source>
</evidence>
<dbReference type="KEGG" id="taa:NMY3_00706"/>
<evidence type="ECO:0008006" key="3">
    <source>
        <dbReference type="Google" id="ProtNLM"/>
    </source>
</evidence>